<accession>A0A6I6DA75</accession>
<name>A0A6I6DA75_9FIRM</name>
<evidence type="ECO:0000313" key="1">
    <source>
        <dbReference type="EMBL" id="QGT99299.1"/>
    </source>
</evidence>
<sequence length="93" mass="10837">MRGRSFVNMANRIEKLEQRTKAMKDRSNDSWLNKYDSAFQEMEAEDLRNLIKILETDSEVVKLESFEDLDSLLEATPDYRAKLANQIQGQVPL</sequence>
<dbReference type="RefSeq" id="WP_156203213.1">
    <property type="nucleotide sequence ID" value="NZ_CP046457.1"/>
</dbReference>
<protein>
    <submittedName>
        <fullName evidence="1">Uncharacterized protein</fullName>
    </submittedName>
</protein>
<reference evidence="2" key="1">
    <citation type="journal article" date="2019" name="Microbiology">
        <title>Complete Genome Sequence of an Uncultured Bacterium of the Candidate Phylum Bipolaricaulota.</title>
        <authorList>
            <person name="Kadnikov V.V."/>
            <person name="Mardanov A.V."/>
            <person name="Beletsky A.V."/>
            <person name="Frank Y.A."/>
            <person name="Karnachuk O.V."/>
            <person name="Ravin N.V."/>
        </authorList>
    </citation>
    <scope>NUCLEOTIDE SEQUENCE [LARGE SCALE GENOMIC DNA]</scope>
</reference>
<organism evidence="1 2">
    <name type="scientific">Candidatus Syntrophocurvum alkaliphilum</name>
    <dbReference type="NCBI Taxonomy" id="2293317"/>
    <lineage>
        <taxon>Bacteria</taxon>
        <taxon>Bacillati</taxon>
        <taxon>Bacillota</taxon>
        <taxon>Clostridia</taxon>
        <taxon>Eubacteriales</taxon>
        <taxon>Syntrophomonadaceae</taxon>
        <taxon>Candidatus Syntrophocurvum</taxon>
    </lineage>
</organism>
<dbReference type="AlphaFoldDB" id="A0A6I6DA75"/>
<dbReference type="EMBL" id="CP046457">
    <property type="protein sequence ID" value="QGT99299.1"/>
    <property type="molecule type" value="Genomic_DNA"/>
</dbReference>
<evidence type="ECO:0000313" key="2">
    <source>
        <dbReference type="Proteomes" id="UP000426444"/>
    </source>
</evidence>
<proteinExistence type="predicted"/>
<keyword evidence="2" id="KW-1185">Reference proteome</keyword>
<dbReference type="Proteomes" id="UP000426444">
    <property type="component" value="Chromosome"/>
</dbReference>
<gene>
    <name evidence="1" type="ORF">SYNTR_0706</name>
</gene>
<dbReference type="KEGG" id="salq:SYNTR_0706"/>